<gene>
    <name evidence="4" type="ORF">RT723_16835</name>
</gene>
<evidence type="ECO:0000313" key="5">
    <source>
        <dbReference type="Proteomes" id="UP001257914"/>
    </source>
</evidence>
<comment type="similarity">
    <text evidence="1">Belongs to the MlaA family.</text>
</comment>
<feature type="signal peptide" evidence="3">
    <location>
        <begin position="1"/>
        <end position="22"/>
    </location>
</feature>
<dbReference type="InterPro" id="IPR007428">
    <property type="entry name" value="MlaA"/>
</dbReference>
<dbReference type="PROSITE" id="PS51257">
    <property type="entry name" value="PROKAR_LIPOPROTEIN"/>
    <property type="match status" value="1"/>
</dbReference>
<dbReference type="Pfam" id="PF04333">
    <property type="entry name" value="MlaA"/>
    <property type="match status" value="1"/>
</dbReference>
<evidence type="ECO:0000313" key="4">
    <source>
        <dbReference type="EMBL" id="MDU0114622.1"/>
    </source>
</evidence>
<sequence>MQFFNRATLLVLLILVTSGCTTNSEQQKQQAATNDTAMVQDFSDPRDPFETVNRELWDFNWNILDKYLLRPLAVGYSEYLPQPAQTGVRNFVTNLEEPGYALNSLLQGKVKKSGTAAGRFVINSTIGILGIFDVAKYIGLEQHKEDFGQTMAVAGVGNGPYAMIPVYGPTTARDFSGDFVDGMIFPLYLLTWPESILKLGVKAIYTRADLLQQERMINSSTDSYIFVKEVYFQSQNFKIHDGNPPLKKEEEFDEAFLDEID</sequence>
<organism evidence="4 5">
    <name type="scientific">Psychrosphaera aquimarina</name>
    <dbReference type="NCBI Taxonomy" id="2044854"/>
    <lineage>
        <taxon>Bacteria</taxon>
        <taxon>Pseudomonadati</taxon>
        <taxon>Pseudomonadota</taxon>
        <taxon>Gammaproteobacteria</taxon>
        <taxon>Alteromonadales</taxon>
        <taxon>Pseudoalteromonadaceae</taxon>
        <taxon>Psychrosphaera</taxon>
    </lineage>
</organism>
<evidence type="ECO:0000256" key="2">
    <source>
        <dbReference type="ARBA" id="ARBA00022729"/>
    </source>
</evidence>
<dbReference type="EMBL" id="JAWCUA010000010">
    <property type="protein sequence ID" value="MDU0114622.1"/>
    <property type="molecule type" value="Genomic_DNA"/>
</dbReference>
<evidence type="ECO:0000256" key="1">
    <source>
        <dbReference type="ARBA" id="ARBA00010634"/>
    </source>
</evidence>
<proteinExistence type="inferred from homology"/>
<dbReference type="GO" id="GO:0003677">
    <property type="term" value="F:DNA binding"/>
    <property type="evidence" value="ECO:0007669"/>
    <property type="project" value="UniProtKB-KW"/>
</dbReference>
<keyword evidence="5" id="KW-1185">Reference proteome</keyword>
<comment type="caution">
    <text evidence="4">The sequence shown here is derived from an EMBL/GenBank/DDBJ whole genome shotgun (WGS) entry which is preliminary data.</text>
</comment>
<evidence type="ECO:0000256" key="3">
    <source>
        <dbReference type="SAM" id="SignalP"/>
    </source>
</evidence>
<dbReference type="RefSeq" id="WP_315948300.1">
    <property type="nucleotide sequence ID" value="NZ_JAWCUA010000010.1"/>
</dbReference>
<feature type="chain" id="PRO_5046315191" evidence="3">
    <location>
        <begin position="23"/>
        <end position="261"/>
    </location>
</feature>
<keyword evidence="4" id="KW-0238">DNA-binding</keyword>
<name>A0ABU3R4M3_9GAMM</name>
<keyword evidence="2 3" id="KW-0732">Signal</keyword>
<keyword evidence="4" id="KW-0449">Lipoprotein</keyword>
<dbReference type="PRINTS" id="PR01805">
    <property type="entry name" value="VACJLIPOPROT"/>
</dbReference>
<protein>
    <submittedName>
        <fullName evidence="4">VacJ family lipoprotein</fullName>
    </submittedName>
</protein>
<dbReference type="Proteomes" id="UP001257914">
    <property type="component" value="Unassembled WGS sequence"/>
</dbReference>
<accession>A0ABU3R4M3</accession>
<dbReference type="PANTHER" id="PTHR30035">
    <property type="entry name" value="LIPOPROTEIN VACJ-RELATED"/>
    <property type="match status" value="1"/>
</dbReference>
<dbReference type="PANTHER" id="PTHR30035:SF3">
    <property type="entry name" value="INTERMEMBRANE PHOSPHOLIPID TRANSPORT SYSTEM LIPOPROTEIN MLAA"/>
    <property type="match status" value="1"/>
</dbReference>
<reference evidence="4 5" key="1">
    <citation type="submission" date="2023-10" db="EMBL/GenBank/DDBJ databases">
        <title>Psychrosphaera aquimaarina strain SW33 isolated from seawater.</title>
        <authorList>
            <person name="Bayburt H."/>
            <person name="Kim J.M."/>
            <person name="Choi B.J."/>
            <person name="Jeon C.O."/>
        </authorList>
    </citation>
    <scope>NUCLEOTIDE SEQUENCE [LARGE SCALE GENOMIC DNA]</scope>
    <source>
        <strain evidence="4 5">KCTC 52743</strain>
    </source>
</reference>